<evidence type="ECO:0000313" key="8">
    <source>
        <dbReference type="Proteomes" id="UP000037175"/>
    </source>
</evidence>
<dbReference type="InterPro" id="IPR004358">
    <property type="entry name" value="Sig_transdc_His_kin-like_C"/>
</dbReference>
<reference evidence="8" key="1">
    <citation type="submission" date="2015-07" db="EMBL/GenBank/DDBJ databases">
        <title>Complete Genome of Thermincola ferriacetica strain Z-0001T.</title>
        <authorList>
            <person name="Lusk B."/>
            <person name="Badalamenti J.P."/>
            <person name="Parameswaran P."/>
            <person name="Bond D.R."/>
            <person name="Torres C.I."/>
        </authorList>
    </citation>
    <scope>NUCLEOTIDE SEQUENCE [LARGE SCALE GENOMIC DNA]</scope>
    <source>
        <strain evidence="8">Z-0001</strain>
    </source>
</reference>
<dbReference type="EMBL" id="LGTE01000017">
    <property type="protein sequence ID" value="KNZ69066.1"/>
    <property type="molecule type" value="Genomic_DNA"/>
</dbReference>
<protein>
    <recommendedName>
        <fullName evidence="2">histidine kinase</fullName>
        <ecNumber evidence="2">2.7.13.3</ecNumber>
    </recommendedName>
</protein>
<evidence type="ECO:0000259" key="6">
    <source>
        <dbReference type="PROSITE" id="PS50109"/>
    </source>
</evidence>
<dbReference type="GO" id="GO:0042802">
    <property type="term" value="F:identical protein binding"/>
    <property type="evidence" value="ECO:0007669"/>
    <property type="project" value="TreeGrafter"/>
</dbReference>
<proteinExistence type="predicted"/>
<dbReference type="InterPro" id="IPR039506">
    <property type="entry name" value="SPOB_a"/>
</dbReference>
<keyword evidence="5" id="KW-0812">Transmembrane</keyword>
<dbReference type="InterPro" id="IPR003594">
    <property type="entry name" value="HATPase_dom"/>
</dbReference>
<dbReference type="PROSITE" id="PS50109">
    <property type="entry name" value="HIS_KIN"/>
    <property type="match status" value="1"/>
</dbReference>
<dbReference type="Gene3D" id="3.30.565.10">
    <property type="entry name" value="Histidine kinase-like ATPase, C-terminal domain"/>
    <property type="match status" value="1"/>
</dbReference>
<dbReference type="PANTHER" id="PTHR40448:SF1">
    <property type="entry name" value="TWO-COMPONENT SENSOR HISTIDINE KINASE"/>
    <property type="match status" value="1"/>
</dbReference>
<comment type="catalytic activity">
    <reaction evidence="1">
        <text>ATP + protein L-histidine = ADP + protein N-phospho-L-histidine.</text>
        <dbReference type="EC" id="2.7.13.3"/>
    </reaction>
</comment>
<dbReference type="Pfam" id="PF14689">
    <property type="entry name" value="SPOB_a"/>
    <property type="match status" value="1"/>
</dbReference>
<gene>
    <name evidence="7" type="ORF">Tfer_2312</name>
</gene>
<name>A0A0L6W0S4_9FIRM</name>
<dbReference type="RefSeq" id="WP_052218457.1">
    <property type="nucleotide sequence ID" value="NZ_LGTE01000017.1"/>
</dbReference>
<dbReference type="Pfam" id="PF02518">
    <property type="entry name" value="HATPase_c"/>
    <property type="match status" value="1"/>
</dbReference>
<dbReference type="EC" id="2.7.13.3" evidence="2"/>
<keyword evidence="3 7" id="KW-0808">Transferase</keyword>
<evidence type="ECO:0000256" key="1">
    <source>
        <dbReference type="ARBA" id="ARBA00000085"/>
    </source>
</evidence>
<dbReference type="GO" id="GO:0004673">
    <property type="term" value="F:protein histidine kinase activity"/>
    <property type="evidence" value="ECO:0007669"/>
    <property type="project" value="UniProtKB-EC"/>
</dbReference>
<dbReference type="InterPro" id="IPR036890">
    <property type="entry name" value="HATPase_C_sf"/>
</dbReference>
<keyword evidence="4" id="KW-0902">Two-component regulatory system</keyword>
<feature type="transmembrane region" description="Helical" evidence="5">
    <location>
        <begin position="12"/>
        <end position="34"/>
    </location>
</feature>
<dbReference type="PRINTS" id="PR00344">
    <property type="entry name" value="BCTRLSENSOR"/>
</dbReference>
<accession>A0A0L6W0S4</accession>
<dbReference type="Gene3D" id="1.10.287.130">
    <property type="match status" value="1"/>
</dbReference>
<dbReference type="InterPro" id="IPR005467">
    <property type="entry name" value="His_kinase_dom"/>
</dbReference>
<dbReference type="PANTHER" id="PTHR40448">
    <property type="entry name" value="TWO-COMPONENT SENSOR HISTIDINE KINASE"/>
    <property type="match status" value="1"/>
</dbReference>
<evidence type="ECO:0000256" key="4">
    <source>
        <dbReference type="ARBA" id="ARBA00023012"/>
    </source>
</evidence>
<keyword evidence="3 7" id="KW-0418">Kinase</keyword>
<dbReference type="Proteomes" id="UP000037175">
    <property type="component" value="Unassembled WGS sequence"/>
</dbReference>
<organism evidence="7 8">
    <name type="scientific">Thermincola ferriacetica</name>
    <dbReference type="NCBI Taxonomy" id="281456"/>
    <lineage>
        <taxon>Bacteria</taxon>
        <taxon>Bacillati</taxon>
        <taxon>Bacillota</taxon>
        <taxon>Clostridia</taxon>
        <taxon>Eubacteriales</taxon>
        <taxon>Thermincolaceae</taxon>
        <taxon>Thermincola</taxon>
    </lineage>
</organism>
<evidence type="ECO:0000313" key="7">
    <source>
        <dbReference type="EMBL" id="KNZ69066.1"/>
    </source>
</evidence>
<dbReference type="GO" id="GO:0000160">
    <property type="term" value="P:phosphorelay signal transduction system"/>
    <property type="evidence" value="ECO:0007669"/>
    <property type="project" value="UniProtKB-KW"/>
</dbReference>
<keyword evidence="5" id="KW-0472">Membrane</keyword>
<feature type="domain" description="Histidine kinase" evidence="6">
    <location>
        <begin position="158"/>
        <end position="289"/>
    </location>
</feature>
<evidence type="ECO:0000256" key="5">
    <source>
        <dbReference type="SAM" id="Phobius"/>
    </source>
</evidence>
<feature type="transmembrane region" description="Helical" evidence="5">
    <location>
        <begin position="46"/>
        <end position="66"/>
    </location>
</feature>
<sequence>MLSPSQFNQKSAFLIMVILLQVLIFFVNGFWGYFSLYQKVAKPMKTMFGFSLAAGVVLGIAAIYLVREIIRLAKKEKEAELNQACLKESQELVGILRTHRHDFFNHLQVIMGSIQLGKKDHALQYIKEVTDRLKTDTSISNLEHPEIAALLLKKRHNAESRGIRFSVDLKSKLLGLKISAITISQIIGNLIDHALDAAENVSADDRQVKVTFSENGEGFFLEVACRRPLVPEQLRDKIFEKGFSAKGLEGSGLGLHTVKKLTEKHGGTVSLTGNEEVGTVFTVYFPQKQPAN</sequence>
<dbReference type="SMART" id="SM00387">
    <property type="entry name" value="HATPase_c"/>
    <property type="match status" value="1"/>
</dbReference>
<dbReference type="AlphaFoldDB" id="A0A0L6W0S4"/>
<keyword evidence="5" id="KW-1133">Transmembrane helix</keyword>
<evidence type="ECO:0000256" key="3">
    <source>
        <dbReference type="ARBA" id="ARBA00022777"/>
    </source>
</evidence>
<keyword evidence="8" id="KW-1185">Reference proteome</keyword>
<dbReference type="SUPFAM" id="SSF55874">
    <property type="entry name" value="ATPase domain of HSP90 chaperone/DNA topoisomerase II/histidine kinase"/>
    <property type="match status" value="1"/>
</dbReference>
<evidence type="ECO:0000256" key="2">
    <source>
        <dbReference type="ARBA" id="ARBA00012438"/>
    </source>
</evidence>
<comment type="caution">
    <text evidence="7">The sequence shown here is derived from an EMBL/GenBank/DDBJ whole genome shotgun (WGS) entry which is preliminary data.</text>
</comment>